<organism evidence="8 9">
    <name type="scientific">Carpediemonas membranifera</name>
    <dbReference type="NCBI Taxonomy" id="201153"/>
    <lineage>
        <taxon>Eukaryota</taxon>
        <taxon>Metamonada</taxon>
        <taxon>Carpediemonas-like organisms</taxon>
        <taxon>Carpediemonas</taxon>
    </lineage>
</organism>
<dbReference type="PROSITE" id="PS50102">
    <property type="entry name" value="RRM"/>
    <property type="match status" value="1"/>
</dbReference>
<feature type="compositionally biased region" description="Basic residues" evidence="6">
    <location>
        <begin position="380"/>
        <end position="391"/>
    </location>
</feature>
<feature type="compositionally biased region" description="Basic and acidic residues" evidence="6">
    <location>
        <begin position="345"/>
        <end position="356"/>
    </location>
</feature>
<dbReference type="InterPro" id="IPR051945">
    <property type="entry name" value="RRM_MRD1_RNA_proc_ribogen"/>
</dbReference>
<keyword evidence="4" id="KW-0539">Nucleus</keyword>
<evidence type="ECO:0000313" key="8">
    <source>
        <dbReference type="EMBL" id="KAG9391451.1"/>
    </source>
</evidence>
<feature type="domain" description="RRM" evidence="7">
    <location>
        <begin position="64"/>
        <end position="157"/>
    </location>
</feature>
<evidence type="ECO:0000256" key="3">
    <source>
        <dbReference type="ARBA" id="ARBA00022884"/>
    </source>
</evidence>
<name>A0A8J6E086_9EUKA</name>
<keyword evidence="2" id="KW-0677">Repeat</keyword>
<dbReference type="PANTHER" id="PTHR48039">
    <property type="entry name" value="RNA-BINDING MOTIF PROTEIN 14B"/>
    <property type="match status" value="1"/>
</dbReference>
<evidence type="ECO:0000259" key="7">
    <source>
        <dbReference type="PROSITE" id="PS50102"/>
    </source>
</evidence>
<dbReference type="Pfam" id="PF00076">
    <property type="entry name" value="RRM_1"/>
    <property type="match status" value="1"/>
</dbReference>
<dbReference type="GO" id="GO:0005634">
    <property type="term" value="C:nucleus"/>
    <property type="evidence" value="ECO:0007669"/>
    <property type="project" value="UniProtKB-SubCell"/>
</dbReference>
<keyword evidence="3 5" id="KW-0694">RNA-binding</keyword>
<dbReference type="EMBL" id="JAHDYR010000053">
    <property type="protein sequence ID" value="KAG9391451.1"/>
    <property type="molecule type" value="Genomic_DNA"/>
</dbReference>
<gene>
    <name evidence="8" type="ORF">J8273_6211</name>
</gene>
<sequence length="391" mass="43063">MSGRRCDGCRPMPRRLLASEGAHGCLIISSSFSNVNMSADEGMEMAAVPEMRTNRSNSKQELQRTVYVSNIPFTADYSMNCQDEGSVYKTFIQFGKIYSITPMKDKITDTFKGMCFIQFANKSAARKSFYRAGGPDQDTSALITDDGQAERIEIGGQKVLVLLAISKDAAIKKREEATAKNEHDIRFVKNTGVDRRNTHLLTVGLILTGTPEADGVSEHDLERRLNSFRQRKSRLRSSPNVSVSDTRLCVRNLPKTISDAKFKQIAVDAAVAVGLTEDDVIESRVIREGHMANAPGRGFGFWGLKTTEGALGVLKQVNNSETIFTALRRPIVEFSVEDSKKIHIREEGKARQRDVATGKVAAKKKKRAGRGFNGKDNGKGKGKGKKPARAD</sequence>
<evidence type="ECO:0000256" key="2">
    <source>
        <dbReference type="ARBA" id="ARBA00022737"/>
    </source>
</evidence>
<protein>
    <submittedName>
        <fullName evidence="8">RNA recognition motif</fullName>
    </submittedName>
</protein>
<dbReference type="InterPro" id="IPR000504">
    <property type="entry name" value="RRM_dom"/>
</dbReference>
<reference evidence="8" key="1">
    <citation type="submission" date="2021-05" db="EMBL/GenBank/DDBJ databases">
        <title>A free-living protist that lacks canonical eukaryotic 1 DNA replication and segregation systems.</title>
        <authorList>
            <person name="Salas-Leiva D.E."/>
            <person name="Tromer E.C."/>
            <person name="Curtis B.A."/>
            <person name="Jerlstrom-Hultqvist J."/>
            <person name="Kolisko M."/>
            <person name="Yi Z."/>
            <person name="Salas-Leiva J.S."/>
            <person name="Gallot-Lavallee L."/>
            <person name="Kops G.J.P.L."/>
            <person name="Archibald J.M."/>
            <person name="Simpson A.G.B."/>
            <person name="Roger A.J."/>
        </authorList>
    </citation>
    <scope>NUCLEOTIDE SEQUENCE</scope>
    <source>
        <strain evidence="8">BICM</strain>
    </source>
</reference>
<evidence type="ECO:0000256" key="6">
    <source>
        <dbReference type="SAM" id="MobiDB-lite"/>
    </source>
</evidence>
<proteinExistence type="predicted"/>
<dbReference type="InterPro" id="IPR012677">
    <property type="entry name" value="Nucleotide-bd_a/b_plait_sf"/>
</dbReference>
<comment type="caution">
    <text evidence="8">The sequence shown here is derived from an EMBL/GenBank/DDBJ whole genome shotgun (WGS) entry which is preliminary data.</text>
</comment>
<dbReference type="Proteomes" id="UP000717585">
    <property type="component" value="Unassembled WGS sequence"/>
</dbReference>
<dbReference type="OrthoDB" id="3945418at2759"/>
<dbReference type="SUPFAM" id="SSF54928">
    <property type="entry name" value="RNA-binding domain, RBD"/>
    <property type="match status" value="1"/>
</dbReference>
<dbReference type="SMART" id="SM00360">
    <property type="entry name" value="RRM"/>
    <property type="match status" value="1"/>
</dbReference>
<dbReference type="GO" id="GO:0003729">
    <property type="term" value="F:mRNA binding"/>
    <property type="evidence" value="ECO:0007669"/>
    <property type="project" value="TreeGrafter"/>
</dbReference>
<evidence type="ECO:0000313" key="9">
    <source>
        <dbReference type="Proteomes" id="UP000717585"/>
    </source>
</evidence>
<comment type="subcellular location">
    <subcellularLocation>
        <location evidence="1">Nucleus</location>
    </subcellularLocation>
</comment>
<evidence type="ECO:0000256" key="4">
    <source>
        <dbReference type="ARBA" id="ARBA00023242"/>
    </source>
</evidence>
<evidence type="ECO:0000256" key="5">
    <source>
        <dbReference type="PROSITE-ProRule" id="PRU00176"/>
    </source>
</evidence>
<feature type="region of interest" description="Disordered" evidence="6">
    <location>
        <begin position="345"/>
        <end position="391"/>
    </location>
</feature>
<accession>A0A8J6E086</accession>
<keyword evidence="9" id="KW-1185">Reference proteome</keyword>
<dbReference type="AlphaFoldDB" id="A0A8J6E086"/>
<dbReference type="InterPro" id="IPR035979">
    <property type="entry name" value="RBD_domain_sf"/>
</dbReference>
<dbReference type="PANTHER" id="PTHR48039:SF5">
    <property type="entry name" value="RNA-BINDING PROTEIN 28"/>
    <property type="match status" value="1"/>
</dbReference>
<dbReference type="Gene3D" id="3.30.70.330">
    <property type="match status" value="2"/>
</dbReference>
<evidence type="ECO:0000256" key="1">
    <source>
        <dbReference type="ARBA" id="ARBA00004123"/>
    </source>
</evidence>